<dbReference type="RefSeq" id="WP_055082046.1">
    <property type="nucleotide sequence ID" value="NZ_CXSU01000005.1"/>
</dbReference>
<name>A0A0M6YF47_9RHOB</name>
<organism evidence="1 2">
    <name type="scientific">Jannaschia donghaensis</name>
    <dbReference type="NCBI Taxonomy" id="420998"/>
    <lineage>
        <taxon>Bacteria</taxon>
        <taxon>Pseudomonadati</taxon>
        <taxon>Pseudomonadota</taxon>
        <taxon>Alphaproteobacteria</taxon>
        <taxon>Rhodobacterales</taxon>
        <taxon>Roseobacteraceae</taxon>
        <taxon>Jannaschia</taxon>
    </lineage>
</organism>
<dbReference type="OrthoDB" id="9844301at2"/>
<evidence type="ECO:0000313" key="1">
    <source>
        <dbReference type="EMBL" id="CTQ48379.1"/>
    </source>
</evidence>
<dbReference type="AlphaFoldDB" id="A0A0M6YF47"/>
<dbReference type="EMBL" id="CXSU01000005">
    <property type="protein sequence ID" value="CTQ48379.1"/>
    <property type="molecule type" value="Genomic_DNA"/>
</dbReference>
<sequence>MGRLILQAICAVGILLAGYAVFVSMTAAVVLQGSPAEPRADPGFPDDCLPVEGCGVSVDPLDPATRIAWSRSLEGCGLAVTDGTFNPTAYPFWKPRKLAEQDICLSTVAGMLGDWRSVAAWMRATGFTADGGVRLVPIGSDRRYHVSGHLIGTRAQTGLPQIRGTLRNRARDEHHGPVKMTVSLDPDGKVGVVTLHPVR</sequence>
<keyword evidence="2" id="KW-1185">Reference proteome</keyword>
<proteinExistence type="predicted"/>
<accession>A0A0M6YF47</accession>
<dbReference type="STRING" id="420998.JDO7802_00381"/>
<protein>
    <submittedName>
        <fullName evidence="1">Uncharacterized protein</fullName>
    </submittedName>
</protein>
<dbReference type="Proteomes" id="UP000049222">
    <property type="component" value="Unassembled WGS sequence"/>
</dbReference>
<gene>
    <name evidence="1" type="ORF">JDO7802_00381</name>
</gene>
<evidence type="ECO:0000313" key="2">
    <source>
        <dbReference type="Proteomes" id="UP000049222"/>
    </source>
</evidence>
<reference evidence="1 2" key="1">
    <citation type="submission" date="2015-07" db="EMBL/GenBank/DDBJ databases">
        <authorList>
            <person name="Noorani M."/>
        </authorList>
    </citation>
    <scope>NUCLEOTIDE SEQUENCE [LARGE SCALE GENOMIC DNA]</scope>
    <source>
        <strain evidence="1 2">CECT 7802</strain>
    </source>
</reference>